<sequence length="114" mass="13256">MLVLFFTLLLGFANHKKSNTSVRSSENQISFKVSNSVQQHDLLFIASIAENDFDADKIFFELPFVLFEKEMFSWGSTLHSNMVMNSETELIHHYHLPKYLLFHNLKLYAINTAL</sequence>
<name>A0A3D9C4C0_9FLAO</name>
<proteinExistence type="predicted"/>
<evidence type="ECO:0000313" key="1">
    <source>
        <dbReference type="EMBL" id="REC60717.1"/>
    </source>
</evidence>
<dbReference type="AlphaFoldDB" id="A0A3D9C4C0"/>
<keyword evidence="2" id="KW-1185">Reference proteome</keyword>
<comment type="caution">
    <text evidence="1">The sequence shown here is derived from an EMBL/GenBank/DDBJ whole genome shotgun (WGS) entry which is preliminary data.</text>
</comment>
<dbReference type="Proteomes" id="UP000256686">
    <property type="component" value="Unassembled WGS sequence"/>
</dbReference>
<protein>
    <submittedName>
        <fullName evidence="1">Uncharacterized protein</fullName>
    </submittedName>
</protein>
<evidence type="ECO:0000313" key="2">
    <source>
        <dbReference type="Proteomes" id="UP000256686"/>
    </source>
</evidence>
<gene>
    <name evidence="1" type="ORF">DRF65_19065</name>
</gene>
<reference evidence="2" key="1">
    <citation type="submission" date="2018-06" db="EMBL/GenBank/DDBJ databases">
        <authorList>
            <person name="Lum Nde A."/>
            <person name="Hugo C."/>
        </authorList>
    </citation>
    <scope>NUCLEOTIDE SEQUENCE [LARGE SCALE GENOMIC DNA]</scope>
    <source>
        <strain evidence="2">1_F178</strain>
    </source>
</reference>
<dbReference type="EMBL" id="QNVT01000021">
    <property type="protein sequence ID" value="REC60717.1"/>
    <property type="molecule type" value="Genomic_DNA"/>
</dbReference>
<accession>A0A3D9C4C0</accession>
<organism evidence="1 2">
    <name type="scientific">Chryseobacterium pennae</name>
    <dbReference type="NCBI Taxonomy" id="2258962"/>
    <lineage>
        <taxon>Bacteria</taxon>
        <taxon>Pseudomonadati</taxon>
        <taxon>Bacteroidota</taxon>
        <taxon>Flavobacteriia</taxon>
        <taxon>Flavobacteriales</taxon>
        <taxon>Weeksellaceae</taxon>
        <taxon>Chryseobacterium group</taxon>
        <taxon>Chryseobacterium</taxon>
    </lineage>
</organism>